<dbReference type="InterPro" id="IPR029062">
    <property type="entry name" value="Class_I_gatase-like"/>
</dbReference>
<dbReference type="Gene3D" id="3.40.50.880">
    <property type="match status" value="1"/>
</dbReference>
<evidence type="ECO:0000313" key="2">
    <source>
        <dbReference type="EMBL" id="KRN57361.1"/>
    </source>
</evidence>
<accession>A0A0R2HXE6</accession>
<sequence>MEGIFMATVYIYVLDTLADWELGYVTSELNSGRFFKEGEQRLSLRMVSYSKETIHTMGGLAIEPNYLIEDIEVSETTVLLLPGAETWSDPKHGAIIEKTKELLKVGATVCAICGATAALANAGLLNNRPHTSNGLEFLEMVSQGYKGQGFYIETPSVVDNNLITASSTGALLWTKQIIEHIGVFQSSTLEFWYDYFSTGNPKDFFALMETLPANHEKLR</sequence>
<dbReference type="GO" id="GO:0005737">
    <property type="term" value="C:cytoplasm"/>
    <property type="evidence" value="ECO:0007669"/>
    <property type="project" value="TreeGrafter"/>
</dbReference>
<evidence type="ECO:0000259" key="1">
    <source>
        <dbReference type="Pfam" id="PF01965"/>
    </source>
</evidence>
<organism evidence="2 3">
    <name type="scientific">Carnobacterium divergens DSM 20623</name>
    <dbReference type="NCBI Taxonomy" id="1449336"/>
    <lineage>
        <taxon>Bacteria</taxon>
        <taxon>Bacillati</taxon>
        <taxon>Bacillota</taxon>
        <taxon>Bacilli</taxon>
        <taxon>Lactobacillales</taxon>
        <taxon>Carnobacteriaceae</taxon>
        <taxon>Carnobacterium</taxon>
    </lineage>
</organism>
<dbReference type="CDD" id="cd03140">
    <property type="entry name" value="GATase1_PfpI_3"/>
    <property type="match status" value="1"/>
</dbReference>
<dbReference type="PATRIC" id="fig|1449336.4.peg.350"/>
<dbReference type="SUPFAM" id="SSF52317">
    <property type="entry name" value="Class I glutamine amidotransferase-like"/>
    <property type="match status" value="1"/>
</dbReference>
<dbReference type="InterPro" id="IPR050325">
    <property type="entry name" value="Prot/Nucl_acid_deglycase"/>
</dbReference>
<dbReference type="PANTHER" id="PTHR48094:SF19">
    <property type="entry name" value="DJ-1_PFPI DOMAIN-CONTAINING PROTEIN"/>
    <property type="match status" value="1"/>
</dbReference>
<evidence type="ECO:0000313" key="3">
    <source>
        <dbReference type="Proteomes" id="UP000051658"/>
    </source>
</evidence>
<dbReference type="AlphaFoldDB" id="A0A0R2HXE6"/>
<dbReference type="Proteomes" id="UP000051658">
    <property type="component" value="Unassembled WGS sequence"/>
</dbReference>
<dbReference type="InterPro" id="IPR002818">
    <property type="entry name" value="DJ-1/PfpI"/>
</dbReference>
<comment type="caution">
    <text evidence="2">The sequence shown here is derived from an EMBL/GenBank/DDBJ whole genome shotgun (WGS) entry which is preliminary data.</text>
</comment>
<feature type="domain" description="DJ-1/PfpI" evidence="1">
    <location>
        <begin position="8"/>
        <end position="179"/>
    </location>
</feature>
<dbReference type="PANTHER" id="PTHR48094">
    <property type="entry name" value="PROTEIN/NUCLEIC ACID DEGLYCASE DJ-1-RELATED"/>
    <property type="match status" value="1"/>
</dbReference>
<protein>
    <recommendedName>
        <fullName evidence="1">DJ-1/PfpI domain-containing protein</fullName>
    </recommendedName>
</protein>
<reference evidence="2 3" key="1">
    <citation type="journal article" date="2015" name="Genome Announc.">
        <title>Expanding the biotechnology potential of lactobacilli through comparative genomics of 213 strains and associated genera.</title>
        <authorList>
            <person name="Sun Z."/>
            <person name="Harris H.M."/>
            <person name="McCann A."/>
            <person name="Guo C."/>
            <person name="Argimon S."/>
            <person name="Zhang W."/>
            <person name="Yang X."/>
            <person name="Jeffery I.B."/>
            <person name="Cooney J.C."/>
            <person name="Kagawa T.F."/>
            <person name="Liu W."/>
            <person name="Song Y."/>
            <person name="Salvetti E."/>
            <person name="Wrobel A."/>
            <person name="Rasinkangas P."/>
            <person name="Parkhill J."/>
            <person name="Rea M.C."/>
            <person name="O'Sullivan O."/>
            <person name="Ritari J."/>
            <person name="Douillard F.P."/>
            <person name="Paul Ross R."/>
            <person name="Yang R."/>
            <person name="Briner A.E."/>
            <person name="Felis G.E."/>
            <person name="de Vos W.M."/>
            <person name="Barrangou R."/>
            <person name="Klaenhammer T.R."/>
            <person name="Caufield P.W."/>
            <person name="Cui Y."/>
            <person name="Zhang H."/>
            <person name="O'Toole P.W."/>
        </authorList>
    </citation>
    <scope>NUCLEOTIDE SEQUENCE [LARGE SCALE GENOMIC DNA]</scope>
    <source>
        <strain evidence="2 3">DSM 20623</strain>
    </source>
</reference>
<name>A0A0R2HXE6_CARDV</name>
<dbReference type="eggNOG" id="COG0693">
    <property type="taxonomic scope" value="Bacteria"/>
</dbReference>
<dbReference type="Pfam" id="PF01965">
    <property type="entry name" value="DJ-1_PfpI"/>
    <property type="match status" value="1"/>
</dbReference>
<dbReference type="EMBL" id="JQBS01000007">
    <property type="protein sequence ID" value="KRN57361.1"/>
    <property type="molecule type" value="Genomic_DNA"/>
</dbReference>
<keyword evidence="3" id="KW-1185">Reference proteome</keyword>
<proteinExistence type="predicted"/>
<gene>
    <name evidence="2" type="ORF">IV74_GL000343</name>
</gene>